<name>A0ABW1UZT7_9BACL</name>
<organism evidence="3 4">
    <name type="scientific">Paenibacillus septentrionalis</name>
    <dbReference type="NCBI Taxonomy" id="429342"/>
    <lineage>
        <taxon>Bacteria</taxon>
        <taxon>Bacillati</taxon>
        <taxon>Bacillota</taxon>
        <taxon>Bacilli</taxon>
        <taxon>Bacillales</taxon>
        <taxon>Paenibacillaceae</taxon>
        <taxon>Paenibacillus</taxon>
    </lineage>
</organism>
<evidence type="ECO:0000256" key="1">
    <source>
        <dbReference type="PROSITE-ProRule" id="PRU00409"/>
    </source>
</evidence>
<dbReference type="EMBL" id="JBHSTE010000001">
    <property type="protein sequence ID" value="MFC6331663.1"/>
    <property type="molecule type" value="Genomic_DNA"/>
</dbReference>
<keyword evidence="1" id="KW-0547">Nucleotide-binding</keyword>
<gene>
    <name evidence="3" type="ORF">ACFP56_03440</name>
</gene>
<sequence>MKKLKLGVVVAKIDIQQQAQGTSYLMPEPIYFKELALASRKHNIDLFIISAMEWAEQGLFGYRWHSDAWHREPVPLPDIIYDRCFFSHAKQRQAYENMLAAFKHRKGYQSFNNTLPNKLIVYDSLSTVEELIPYLPHTEPLNSMASVTKWLSLYPEGVVIKPAAGMHGKGVLHVSYQAEFKQFHIRGRNLRNESIEISFSNELNALKWLYRFKKELSYMIQPYLALRTKDQKPFDIRVLMQKDHTGQWRLTGSMARVGHPHGLTSNMHGGGEAYEPYPLLAEKMGSYKAERLLKKIHMISGQTVSAIEGHFGRFGELALDFGVTAQGSIWLLECNSKPGRLAFSEDKADSYRHAHERPLAYALYLQQRVASSQKVI</sequence>
<dbReference type="Gene3D" id="3.30.470.20">
    <property type="entry name" value="ATP-grasp fold, B domain"/>
    <property type="match status" value="1"/>
</dbReference>
<reference evidence="4" key="1">
    <citation type="journal article" date="2019" name="Int. J. Syst. Evol. Microbiol.">
        <title>The Global Catalogue of Microorganisms (GCM) 10K type strain sequencing project: providing services to taxonomists for standard genome sequencing and annotation.</title>
        <authorList>
            <consortium name="The Broad Institute Genomics Platform"/>
            <consortium name="The Broad Institute Genome Sequencing Center for Infectious Disease"/>
            <person name="Wu L."/>
            <person name="Ma J."/>
        </authorList>
    </citation>
    <scope>NUCLEOTIDE SEQUENCE [LARGE SCALE GENOMIC DNA]</scope>
    <source>
        <strain evidence="4">PCU 280</strain>
    </source>
</reference>
<comment type="caution">
    <text evidence="3">The sequence shown here is derived from an EMBL/GenBank/DDBJ whole genome shotgun (WGS) entry which is preliminary data.</text>
</comment>
<dbReference type="PROSITE" id="PS50975">
    <property type="entry name" value="ATP_GRASP"/>
    <property type="match status" value="1"/>
</dbReference>
<dbReference type="SUPFAM" id="SSF56059">
    <property type="entry name" value="Glutathione synthetase ATP-binding domain-like"/>
    <property type="match status" value="1"/>
</dbReference>
<keyword evidence="1" id="KW-0067">ATP-binding</keyword>
<feature type="domain" description="ATP-grasp" evidence="2">
    <location>
        <begin position="125"/>
        <end position="360"/>
    </location>
</feature>
<dbReference type="Proteomes" id="UP001596233">
    <property type="component" value="Unassembled WGS sequence"/>
</dbReference>
<dbReference type="InterPro" id="IPR026838">
    <property type="entry name" value="YheC/D"/>
</dbReference>
<evidence type="ECO:0000259" key="2">
    <source>
        <dbReference type="PROSITE" id="PS50975"/>
    </source>
</evidence>
<dbReference type="InterPro" id="IPR011761">
    <property type="entry name" value="ATP-grasp"/>
</dbReference>
<keyword evidence="4" id="KW-1185">Reference proteome</keyword>
<accession>A0ABW1UZT7</accession>
<dbReference type="RefSeq" id="WP_379231136.1">
    <property type="nucleotide sequence ID" value="NZ_JBHSTE010000001.1"/>
</dbReference>
<evidence type="ECO:0000313" key="3">
    <source>
        <dbReference type="EMBL" id="MFC6331663.1"/>
    </source>
</evidence>
<evidence type="ECO:0000313" key="4">
    <source>
        <dbReference type="Proteomes" id="UP001596233"/>
    </source>
</evidence>
<dbReference type="Pfam" id="PF14398">
    <property type="entry name" value="ATPgrasp_YheCD"/>
    <property type="match status" value="1"/>
</dbReference>
<proteinExistence type="predicted"/>
<protein>
    <submittedName>
        <fullName evidence="3">YheC/YheD family protein</fullName>
    </submittedName>
</protein>